<name>A0A6L9SRZ7_9BIFI</name>
<feature type="region of interest" description="Disordered" evidence="1">
    <location>
        <begin position="1"/>
        <end position="23"/>
    </location>
</feature>
<evidence type="ECO:0000256" key="1">
    <source>
        <dbReference type="SAM" id="MobiDB-lite"/>
    </source>
</evidence>
<dbReference type="GO" id="GO:1904680">
    <property type="term" value="F:peptide transmembrane transporter activity"/>
    <property type="evidence" value="ECO:0007669"/>
    <property type="project" value="TreeGrafter"/>
</dbReference>
<evidence type="ECO:0000256" key="2">
    <source>
        <dbReference type="SAM" id="Phobius"/>
    </source>
</evidence>
<organism evidence="4 5">
    <name type="scientific">Bifidobacterium platyrrhinorum</name>
    <dbReference type="NCBI Taxonomy" id="2661628"/>
    <lineage>
        <taxon>Bacteria</taxon>
        <taxon>Bacillati</taxon>
        <taxon>Actinomycetota</taxon>
        <taxon>Actinomycetes</taxon>
        <taxon>Bifidobacteriales</taxon>
        <taxon>Bifidobacteriaceae</taxon>
        <taxon>Bifidobacterium</taxon>
    </lineage>
</organism>
<dbReference type="AlphaFoldDB" id="A0A6L9SRZ7"/>
<dbReference type="Pfam" id="PF00496">
    <property type="entry name" value="SBP_bac_5"/>
    <property type="match status" value="1"/>
</dbReference>
<reference evidence="4 5" key="1">
    <citation type="submission" date="2019-10" db="EMBL/GenBank/DDBJ databases">
        <title>Bifidobacterium from non-human primates.</title>
        <authorList>
            <person name="Modesto M."/>
        </authorList>
    </citation>
    <scope>NUCLEOTIDE SEQUENCE [LARGE SCALE GENOMIC DNA]</scope>
    <source>
        <strain evidence="4 5">SMA15</strain>
    </source>
</reference>
<keyword evidence="2" id="KW-0472">Membrane</keyword>
<dbReference type="GO" id="GO:0043190">
    <property type="term" value="C:ATP-binding cassette (ABC) transporter complex"/>
    <property type="evidence" value="ECO:0007669"/>
    <property type="project" value="InterPro"/>
</dbReference>
<evidence type="ECO:0000313" key="5">
    <source>
        <dbReference type="Proteomes" id="UP000483293"/>
    </source>
</evidence>
<sequence length="538" mass="56262">MRRNHRGGNGYGNHGDANGDGRAVRAARRGARSEAARWGVFLGVAALLTALLWAGWALIQHRDVVPGLGADGVKSGPAVTVGLTGAPDTLDIRTATGATSDALDRALIGNVYETLISRDDKNALTPGLASKWTTSADGKTLTLTLRSGLTFSNGHTLDSADVVASLQQAVEGKWPGADTKLKALSAVTNPNPTTVKIALSQPDATLTRTLSGRFGIVYDSEANIDYATKAVGSGPFTVSSFDAGKAIVLAARQGGDAKVGTATLKYYADDASLVQAAKSGDVDLALPDEAGDADALKDDASVTLTQGASTRKVTLLYNGDSDSILSDVQVRQSLRLLLDKQALTAGRADVAQVLGGPIGPLEPGYEDLTSVLAHDSAKAHSMLSYFGSGYIGTIKLIAPTRYQQLAQAIADQYNAEGLTVTVEALDDAQLAQRVQNRDFQLLLTDLDGTDGTAMFANAQSDARYTNADAQSQYAAAVAATNDAAYADGLRTYARTVSEDAASDWLYAKRNVVVASKSLSGYPTQMTDDFLPLANVAKR</sequence>
<dbReference type="GO" id="GO:0015833">
    <property type="term" value="P:peptide transport"/>
    <property type="evidence" value="ECO:0007669"/>
    <property type="project" value="TreeGrafter"/>
</dbReference>
<feature type="transmembrane region" description="Helical" evidence="2">
    <location>
        <begin position="38"/>
        <end position="59"/>
    </location>
</feature>
<dbReference type="PANTHER" id="PTHR30290">
    <property type="entry name" value="PERIPLASMIC BINDING COMPONENT OF ABC TRANSPORTER"/>
    <property type="match status" value="1"/>
</dbReference>
<keyword evidence="5" id="KW-1185">Reference proteome</keyword>
<feature type="domain" description="Solute-binding protein family 5" evidence="3">
    <location>
        <begin position="124"/>
        <end position="450"/>
    </location>
</feature>
<dbReference type="InterPro" id="IPR039424">
    <property type="entry name" value="SBP_5"/>
</dbReference>
<accession>A0A6L9SRZ7</accession>
<dbReference type="Gene3D" id="3.40.190.10">
    <property type="entry name" value="Periplasmic binding protein-like II"/>
    <property type="match status" value="1"/>
</dbReference>
<dbReference type="GO" id="GO:0042597">
    <property type="term" value="C:periplasmic space"/>
    <property type="evidence" value="ECO:0007669"/>
    <property type="project" value="UniProtKB-ARBA"/>
</dbReference>
<dbReference type="Proteomes" id="UP000483293">
    <property type="component" value="Unassembled WGS sequence"/>
</dbReference>
<protein>
    <submittedName>
        <fullName evidence="4">ABC transporter substrate-binding protein</fullName>
    </submittedName>
</protein>
<dbReference type="SUPFAM" id="SSF53850">
    <property type="entry name" value="Periplasmic binding protein-like II"/>
    <property type="match status" value="1"/>
</dbReference>
<keyword evidence="2" id="KW-1133">Transmembrane helix</keyword>
<proteinExistence type="predicted"/>
<dbReference type="Gene3D" id="3.10.105.10">
    <property type="entry name" value="Dipeptide-binding Protein, Domain 3"/>
    <property type="match status" value="1"/>
</dbReference>
<gene>
    <name evidence="4" type="ORF">GFD21_05830</name>
</gene>
<dbReference type="InterPro" id="IPR030678">
    <property type="entry name" value="Peptide/Ni-bd"/>
</dbReference>
<dbReference type="RefSeq" id="WP_163197009.1">
    <property type="nucleotide sequence ID" value="NZ_WHZV01000004.1"/>
</dbReference>
<dbReference type="PIRSF" id="PIRSF002741">
    <property type="entry name" value="MppA"/>
    <property type="match status" value="1"/>
</dbReference>
<comment type="caution">
    <text evidence="4">The sequence shown here is derived from an EMBL/GenBank/DDBJ whole genome shotgun (WGS) entry which is preliminary data.</text>
</comment>
<evidence type="ECO:0000313" key="4">
    <source>
        <dbReference type="EMBL" id="NEG55294.1"/>
    </source>
</evidence>
<dbReference type="EMBL" id="WHZV01000004">
    <property type="protein sequence ID" value="NEG55294.1"/>
    <property type="molecule type" value="Genomic_DNA"/>
</dbReference>
<evidence type="ECO:0000259" key="3">
    <source>
        <dbReference type="Pfam" id="PF00496"/>
    </source>
</evidence>
<dbReference type="InterPro" id="IPR000914">
    <property type="entry name" value="SBP_5_dom"/>
</dbReference>
<keyword evidence="2" id="KW-0812">Transmembrane</keyword>